<evidence type="ECO:0000256" key="1">
    <source>
        <dbReference type="SAM" id="SignalP"/>
    </source>
</evidence>
<name>A0AAT9GJ33_9BACT</name>
<evidence type="ECO:0008006" key="3">
    <source>
        <dbReference type="Google" id="ProtNLM"/>
    </source>
</evidence>
<proteinExistence type="predicted"/>
<accession>A0AAT9GJ33</accession>
<feature type="chain" id="PRO_5043983696" description="DUF4369 domain-containing protein" evidence="1">
    <location>
        <begin position="21"/>
        <end position="235"/>
    </location>
</feature>
<organism evidence="2">
    <name type="scientific">Sediminibacterium sp. KACHI17</name>
    <dbReference type="NCBI Taxonomy" id="1751071"/>
    <lineage>
        <taxon>Bacteria</taxon>
        <taxon>Pseudomonadati</taxon>
        <taxon>Bacteroidota</taxon>
        <taxon>Chitinophagia</taxon>
        <taxon>Chitinophagales</taxon>
        <taxon>Chitinophagaceae</taxon>
        <taxon>Sediminibacterium</taxon>
    </lineage>
</organism>
<dbReference type="EMBL" id="AP029612">
    <property type="protein sequence ID" value="BFG70644.1"/>
    <property type="molecule type" value="Genomic_DNA"/>
</dbReference>
<feature type="signal peptide" evidence="1">
    <location>
        <begin position="1"/>
        <end position="20"/>
    </location>
</feature>
<evidence type="ECO:0000313" key="2">
    <source>
        <dbReference type="EMBL" id="BFG70644.1"/>
    </source>
</evidence>
<gene>
    <name evidence="2" type="ORF">KACHI17_15250</name>
</gene>
<dbReference type="AlphaFoldDB" id="A0AAT9GJ33"/>
<keyword evidence="1" id="KW-0732">Signal</keyword>
<dbReference type="RefSeq" id="WP_353548286.1">
    <property type="nucleotide sequence ID" value="NZ_AP029612.1"/>
</dbReference>
<reference evidence="2" key="1">
    <citation type="submission" date="2024-02" db="EMBL/GenBank/DDBJ databases">
        <title>Sediminibacterium planktonica sp. nov. and Sediminibacterium longus sp. nov., isolated from surface lake and river water.</title>
        <authorList>
            <person name="Watanabe K."/>
            <person name="Takemine S."/>
            <person name="Ishii Y."/>
            <person name="Ogata Y."/>
            <person name="Shindo C."/>
            <person name="Suda W."/>
        </authorList>
    </citation>
    <scope>NUCLEOTIDE SEQUENCE</scope>
    <source>
        <strain evidence="2">KACHI17</strain>
    </source>
</reference>
<protein>
    <recommendedName>
        <fullName evidence="3">DUF4369 domain-containing protein</fullName>
    </recommendedName>
</protein>
<sequence>MLRTLLVICLLIGLSNSSQAQLGSYSFSRGSNVLYNDGYGIPWSNPVLYNTEGSPFYDTSFCMGSLQLPNGKTYNGIKLKLNLEDQKIIFEVEDGKAFVLSIPVARVELGCNASSQPTIFRSGFTAIDKQNDRSLYQVLDSGKVLLLKYTEIRFKDSKAYNSNDMTRSYRQLPSYYLWMPGKDMLKVPSNETELIALLSDQQKTLNDAIYKEKLKLRKETDLIKIISLYNRSAVK</sequence>